<dbReference type="EMBL" id="SEWY01000001">
    <property type="protein sequence ID" value="TBH75041.1"/>
    <property type="molecule type" value="Genomic_DNA"/>
</dbReference>
<keyword evidence="3" id="KW-1185">Reference proteome</keyword>
<dbReference type="Pfam" id="PF01381">
    <property type="entry name" value="HTH_3"/>
    <property type="match status" value="1"/>
</dbReference>
<dbReference type="CDD" id="cd00093">
    <property type="entry name" value="HTH_XRE"/>
    <property type="match status" value="1"/>
</dbReference>
<dbReference type="AlphaFoldDB" id="A0A4Q9BGW1"/>
<dbReference type="RefSeq" id="WP_130922249.1">
    <property type="nucleotide sequence ID" value="NZ_SEWY01000001.1"/>
</dbReference>
<dbReference type="Gene3D" id="1.10.260.40">
    <property type="entry name" value="lambda repressor-like DNA-binding domains"/>
    <property type="match status" value="1"/>
</dbReference>
<dbReference type="PROSITE" id="PS50943">
    <property type="entry name" value="HTH_CROC1"/>
    <property type="match status" value="1"/>
</dbReference>
<dbReference type="Proteomes" id="UP000293583">
    <property type="component" value="Unassembled WGS sequence"/>
</dbReference>
<evidence type="ECO:0000313" key="2">
    <source>
        <dbReference type="EMBL" id="TBH75041.1"/>
    </source>
</evidence>
<name>A0A4Q9BGW1_9BACT</name>
<comment type="caution">
    <text evidence="2">The sequence shown here is derived from an EMBL/GenBank/DDBJ whole genome shotgun (WGS) entry which is preliminary data.</text>
</comment>
<dbReference type="GO" id="GO:0003677">
    <property type="term" value="F:DNA binding"/>
    <property type="evidence" value="ECO:0007669"/>
    <property type="project" value="InterPro"/>
</dbReference>
<gene>
    <name evidence="2" type="ORF">EWU20_00280</name>
</gene>
<protein>
    <submittedName>
        <fullName evidence="2">XRE family transcriptional regulator</fullName>
    </submittedName>
</protein>
<sequence>MNEILFDSIKISDAKLQMGAWCKSLRQRKGISQEELAANLNLSRLTIHHLESGRNSTLETFLKVLNHFQELESFYTYLAEKAAEKDVKSLY</sequence>
<dbReference type="InterPro" id="IPR001387">
    <property type="entry name" value="Cro/C1-type_HTH"/>
</dbReference>
<proteinExistence type="predicted"/>
<organism evidence="2 3">
    <name type="scientific">Aquirufa antheringensis</name>
    <dbReference type="NCBI Taxonomy" id="2516559"/>
    <lineage>
        <taxon>Bacteria</taxon>
        <taxon>Pseudomonadati</taxon>
        <taxon>Bacteroidota</taxon>
        <taxon>Cytophagia</taxon>
        <taxon>Cytophagales</taxon>
        <taxon>Flectobacillaceae</taxon>
        <taxon>Aquirufa</taxon>
    </lineage>
</organism>
<accession>A0A4Q9BGW1</accession>
<dbReference type="SUPFAM" id="SSF47413">
    <property type="entry name" value="lambda repressor-like DNA-binding domains"/>
    <property type="match status" value="1"/>
</dbReference>
<evidence type="ECO:0000259" key="1">
    <source>
        <dbReference type="PROSITE" id="PS50943"/>
    </source>
</evidence>
<reference evidence="2 3" key="1">
    <citation type="submission" date="2019-02" db="EMBL/GenBank/DDBJ databases">
        <title>Genome of a new Bacteroidetes strain.</title>
        <authorList>
            <person name="Pitt A."/>
        </authorList>
    </citation>
    <scope>NUCLEOTIDE SEQUENCE [LARGE SCALE GENOMIC DNA]</scope>
    <source>
        <strain evidence="2 3">103A-SOEBACH</strain>
    </source>
</reference>
<dbReference type="OrthoDB" id="773007at2"/>
<evidence type="ECO:0000313" key="3">
    <source>
        <dbReference type="Proteomes" id="UP000293583"/>
    </source>
</evidence>
<dbReference type="SMART" id="SM00530">
    <property type="entry name" value="HTH_XRE"/>
    <property type="match status" value="1"/>
</dbReference>
<feature type="domain" description="HTH cro/C1-type" evidence="1">
    <location>
        <begin position="23"/>
        <end position="74"/>
    </location>
</feature>
<dbReference type="InterPro" id="IPR010982">
    <property type="entry name" value="Lambda_DNA-bd_dom_sf"/>
</dbReference>